<organism evidence="3 4">
    <name type="scientific">Kwoniella dendrophila CBS 6074</name>
    <dbReference type="NCBI Taxonomy" id="1295534"/>
    <lineage>
        <taxon>Eukaryota</taxon>
        <taxon>Fungi</taxon>
        <taxon>Dikarya</taxon>
        <taxon>Basidiomycota</taxon>
        <taxon>Agaricomycotina</taxon>
        <taxon>Tremellomycetes</taxon>
        <taxon>Tremellales</taxon>
        <taxon>Cryptococcaceae</taxon>
        <taxon>Kwoniella</taxon>
    </lineage>
</organism>
<feature type="transmembrane region" description="Helical" evidence="2">
    <location>
        <begin position="98"/>
        <end position="115"/>
    </location>
</feature>
<protein>
    <submittedName>
        <fullName evidence="3">Uncharacterized protein</fullName>
    </submittedName>
</protein>
<dbReference type="RefSeq" id="XP_066078559.1">
    <property type="nucleotide sequence ID" value="XM_066222462.1"/>
</dbReference>
<feature type="transmembrane region" description="Helical" evidence="2">
    <location>
        <begin position="162"/>
        <end position="180"/>
    </location>
</feature>
<feature type="region of interest" description="Disordered" evidence="1">
    <location>
        <begin position="1"/>
        <end position="47"/>
    </location>
</feature>
<feature type="transmembrane region" description="Helical" evidence="2">
    <location>
        <begin position="74"/>
        <end position="92"/>
    </location>
</feature>
<dbReference type="EMBL" id="CP144106">
    <property type="protein sequence ID" value="WWC91797.1"/>
    <property type="molecule type" value="Genomic_DNA"/>
</dbReference>
<sequence>MPSDPKGKPRSKTEKASKSEKSTVSKKLSSRSQSESSSGRSSSKENDNDKLIKSYLLSHAGYLKSLILPFSKTTSIPPLILSIILLAIFMLLHLYLPLFIIPHLSALITLIIPIQNTANTIISEKGRKKTDAAQSLLYWIIYCLLGWVKGAIQVLYPNFAGLFALARTAILILVGGPWFGRAGLRPEQAEQKSSSERKSSTELDPKHRKGSDDQKKDQ</sequence>
<name>A0AAX4K4M5_9TREE</name>
<evidence type="ECO:0000313" key="3">
    <source>
        <dbReference type="EMBL" id="WWC91797.1"/>
    </source>
</evidence>
<dbReference type="GeneID" id="91097413"/>
<feature type="compositionally biased region" description="Basic and acidic residues" evidence="1">
    <location>
        <begin position="187"/>
        <end position="218"/>
    </location>
</feature>
<feature type="compositionally biased region" description="Low complexity" evidence="1">
    <location>
        <begin position="25"/>
        <end position="41"/>
    </location>
</feature>
<feature type="compositionally biased region" description="Basic and acidic residues" evidence="1">
    <location>
        <begin position="1"/>
        <end position="23"/>
    </location>
</feature>
<gene>
    <name evidence="3" type="ORF">L201_006744</name>
</gene>
<proteinExistence type="predicted"/>
<evidence type="ECO:0000313" key="4">
    <source>
        <dbReference type="Proteomes" id="UP001355207"/>
    </source>
</evidence>
<feature type="transmembrane region" description="Helical" evidence="2">
    <location>
        <begin position="136"/>
        <end position="156"/>
    </location>
</feature>
<evidence type="ECO:0000256" key="2">
    <source>
        <dbReference type="SAM" id="Phobius"/>
    </source>
</evidence>
<keyword evidence="2" id="KW-0472">Membrane</keyword>
<keyword evidence="2" id="KW-1133">Transmembrane helix</keyword>
<reference evidence="3 4" key="1">
    <citation type="submission" date="2024-01" db="EMBL/GenBank/DDBJ databases">
        <title>Comparative genomics of Cryptococcus and Kwoniella reveals pathogenesis evolution and contrasting modes of karyotype evolution via chromosome fusion or intercentromeric recombination.</title>
        <authorList>
            <person name="Coelho M.A."/>
            <person name="David-Palma M."/>
            <person name="Shea T."/>
            <person name="Bowers K."/>
            <person name="McGinley-Smith S."/>
            <person name="Mohammad A.W."/>
            <person name="Gnirke A."/>
            <person name="Yurkov A.M."/>
            <person name="Nowrousian M."/>
            <person name="Sun S."/>
            <person name="Cuomo C.A."/>
            <person name="Heitman J."/>
        </authorList>
    </citation>
    <scope>NUCLEOTIDE SEQUENCE [LARGE SCALE GENOMIC DNA]</scope>
    <source>
        <strain evidence="3 4">CBS 6074</strain>
    </source>
</reference>
<keyword evidence="2" id="KW-0812">Transmembrane</keyword>
<keyword evidence="4" id="KW-1185">Reference proteome</keyword>
<dbReference type="AlphaFoldDB" id="A0AAX4K4M5"/>
<feature type="region of interest" description="Disordered" evidence="1">
    <location>
        <begin position="186"/>
        <end position="218"/>
    </location>
</feature>
<dbReference type="Proteomes" id="UP001355207">
    <property type="component" value="Chromosome 9"/>
</dbReference>
<evidence type="ECO:0000256" key="1">
    <source>
        <dbReference type="SAM" id="MobiDB-lite"/>
    </source>
</evidence>
<accession>A0AAX4K4M5</accession>